<dbReference type="InterPro" id="IPR049012">
    <property type="entry name" value="Mutator_transp_dom"/>
</dbReference>
<dbReference type="Proteomes" id="UP000828390">
    <property type="component" value="Unassembled WGS sequence"/>
</dbReference>
<protein>
    <recommendedName>
        <fullName evidence="1">Mutator-like transposase domain-containing protein</fullName>
    </recommendedName>
</protein>
<gene>
    <name evidence="2" type="ORF">DPMN_187272</name>
</gene>
<sequence>MDTITGHYDINVRAVTGNGASHLKEVMATMDAPSLSQPAFTRIESQIGASWECISQDELLAAGAEERRLAIEDNCFHQGVPAITVVADGGWSKRTHKHSYNALACPRYRKIPGIREPGVWFEDKTKPSVSKRTVTCRKKTTSRPKSTSTVTQKISTVPSDRNTASVITFIVKERTICASCATTTTTRW</sequence>
<accession>A0A9D4I7C6</accession>
<organism evidence="2 3">
    <name type="scientific">Dreissena polymorpha</name>
    <name type="common">Zebra mussel</name>
    <name type="synonym">Mytilus polymorpha</name>
    <dbReference type="NCBI Taxonomy" id="45954"/>
    <lineage>
        <taxon>Eukaryota</taxon>
        <taxon>Metazoa</taxon>
        <taxon>Spiralia</taxon>
        <taxon>Lophotrochozoa</taxon>
        <taxon>Mollusca</taxon>
        <taxon>Bivalvia</taxon>
        <taxon>Autobranchia</taxon>
        <taxon>Heteroconchia</taxon>
        <taxon>Euheterodonta</taxon>
        <taxon>Imparidentia</taxon>
        <taxon>Neoheterodontei</taxon>
        <taxon>Myida</taxon>
        <taxon>Dreissenoidea</taxon>
        <taxon>Dreissenidae</taxon>
        <taxon>Dreissena</taxon>
    </lineage>
</organism>
<proteinExistence type="predicted"/>
<dbReference type="EMBL" id="JAIWYP010000010">
    <property type="protein sequence ID" value="KAH3752651.1"/>
    <property type="molecule type" value="Genomic_DNA"/>
</dbReference>
<keyword evidence="3" id="KW-1185">Reference proteome</keyword>
<evidence type="ECO:0000313" key="2">
    <source>
        <dbReference type="EMBL" id="KAH3752651.1"/>
    </source>
</evidence>
<feature type="domain" description="Mutator-like transposase" evidence="1">
    <location>
        <begin position="13"/>
        <end position="105"/>
    </location>
</feature>
<name>A0A9D4I7C6_DREPO</name>
<comment type="caution">
    <text evidence="2">The sequence shown here is derived from an EMBL/GenBank/DDBJ whole genome shotgun (WGS) entry which is preliminary data.</text>
</comment>
<evidence type="ECO:0000313" key="3">
    <source>
        <dbReference type="Proteomes" id="UP000828390"/>
    </source>
</evidence>
<dbReference type="Pfam" id="PF20700">
    <property type="entry name" value="Mutator"/>
    <property type="match status" value="1"/>
</dbReference>
<reference evidence="2" key="2">
    <citation type="submission" date="2020-11" db="EMBL/GenBank/DDBJ databases">
        <authorList>
            <person name="McCartney M.A."/>
            <person name="Auch B."/>
            <person name="Kono T."/>
            <person name="Mallez S."/>
            <person name="Becker A."/>
            <person name="Gohl D.M."/>
            <person name="Silverstein K.A.T."/>
            <person name="Koren S."/>
            <person name="Bechman K.B."/>
            <person name="Herman A."/>
            <person name="Abrahante J.E."/>
            <person name="Garbe J."/>
        </authorList>
    </citation>
    <scope>NUCLEOTIDE SEQUENCE</scope>
    <source>
        <strain evidence="2">Duluth1</strain>
        <tissue evidence="2">Whole animal</tissue>
    </source>
</reference>
<evidence type="ECO:0000259" key="1">
    <source>
        <dbReference type="Pfam" id="PF20700"/>
    </source>
</evidence>
<dbReference type="AlphaFoldDB" id="A0A9D4I7C6"/>
<reference evidence="2" key="1">
    <citation type="journal article" date="2019" name="bioRxiv">
        <title>The Genome of the Zebra Mussel, Dreissena polymorpha: A Resource for Invasive Species Research.</title>
        <authorList>
            <person name="McCartney M.A."/>
            <person name="Auch B."/>
            <person name="Kono T."/>
            <person name="Mallez S."/>
            <person name="Zhang Y."/>
            <person name="Obille A."/>
            <person name="Becker A."/>
            <person name="Abrahante J.E."/>
            <person name="Garbe J."/>
            <person name="Badalamenti J.P."/>
            <person name="Herman A."/>
            <person name="Mangelson H."/>
            <person name="Liachko I."/>
            <person name="Sullivan S."/>
            <person name="Sone E.D."/>
            <person name="Koren S."/>
            <person name="Silverstein K.A.T."/>
            <person name="Beckman K.B."/>
            <person name="Gohl D.M."/>
        </authorList>
    </citation>
    <scope>NUCLEOTIDE SEQUENCE</scope>
    <source>
        <strain evidence="2">Duluth1</strain>
        <tissue evidence="2">Whole animal</tissue>
    </source>
</reference>